<name>A0A2Y8ZR78_9MICO</name>
<organism evidence="2 3">
    <name type="scientific">Branchiibius hedensis</name>
    <dbReference type="NCBI Taxonomy" id="672460"/>
    <lineage>
        <taxon>Bacteria</taxon>
        <taxon>Bacillati</taxon>
        <taxon>Actinomycetota</taxon>
        <taxon>Actinomycetes</taxon>
        <taxon>Micrococcales</taxon>
        <taxon>Dermacoccaceae</taxon>
        <taxon>Branchiibius</taxon>
    </lineage>
</organism>
<protein>
    <submittedName>
        <fullName evidence="2">ABC-2 type transport system permease protein</fullName>
    </submittedName>
</protein>
<feature type="transmembrane region" description="Helical" evidence="1">
    <location>
        <begin position="146"/>
        <end position="175"/>
    </location>
</feature>
<dbReference type="RefSeq" id="WP_109683600.1">
    <property type="nucleotide sequence ID" value="NZ_QGDN01000001.1"/>
</dbReference>
<keyword evidence="1" id="KW-1133">Transmembrane helix</keyword>
<dbReference type="PANTHER" id="PTHR36832:SF2">
    <property type="entry name" value="INTEGRAL MEMBRANE PROTEIN"/>
    <property type="match status" value="1"/>
</dbReference>
<proteinExistence type="predicted"/>
<reference evidence="3" key="1">
    <citation type="submission" date="2016-10" db="EMBL/GenBank/DDBJ databases">
        <authorList>
            <person name="Varghese N."/>
            <person name="Submissions S."/>
        </authorList>
    </citation>
    <scope>NUCLEOTIDE SEQUENCE [LARGE SCALE GENOMIC DNA]</scope>
    <source>
        <strain evidence="3">DSM 22951</strain>
    </source>
</reference>
<sequence length="268" mass="28396">MSAALTPYWLIFRAGVRRQSTYWLATIGGLVANLTFGFLKAAILFATVEAAGGNLQGYDLATMSGYVWLSQGLLGCINAHGQSEIGDRIKNGDIAIDFARPTSVFASFAASDLGGGAYSFLPRGLPAIIVGALTTGIALAHDVSGWALGLLAVALGMMLSFCGRYAVNILGLWLVETRGLQVFYMVVSTFLMGLFIPVGLFPAWLKTVAHATPFPAMFMTPIDLLSGRIDGWAGAAAVGVQLAWLALLVTVCLLLTRLGRRYLEVQGG</sequence>
<gene>
    <name evidence="2" type="ORF">SAMN04489750_0084</name>
</gene>
<evidence type="ECO:0000313" key="3">
    <source>
        <dbReference type="Proteomes" id="UP000250028"/>
    </source>
</evidence>
<dbReference type="PANTHER" id="PTHR36832">
    <property type="entry name" value="SLR1174 PROTEIN-RELATED"/>
    <property type="match status" value="1"/>
</dbReference>
<dbReference type="EMBL" id="UESZ01000001">
    <property type="protein sequence ID" value="SSA32819.1"/>
    <property type="molecule type" value="Genomic_DNA"/>
</dbReference>
<keyword evidence="3" id="KW-1185">Reference proteome</keyword>
<evidence type="ECO:0000313" key="2">
    <source>
        <dbReference type="EMBL" id="SSA32819.1"/>
    </source>
</evidence>
<evidence type="ECO:0000256" key="1">
    <source>
        <dbReference type="SAM" id="Phobius"/>
    </source>
</evidence>
<accession>A0A2Y8ZR78</accession>
<dbReference type="AlphaFoldDB" id="A0A2Y8ZR78"/>
<feature type="transmembrane region" description="Helical" evidence="1">
    <location>
        <begin position="20"/>
        <end position="39"/>
    </location>
</feature>
<feature type="transmembrane region" description="Helical" evidence="1">
    <location>
        <begin position="182"/>
        <end position="205"/>
    </location>
</feature>
<feature type="transmembrane region" description="Helical" evidence="1">
    <location>
        <begin position="232"/>
        <end position="255"/>
    </location>
</feature>
<keyword evidence="1" id="KW-0812">Transmembrane</keyword>
<dbReference type="Proteomes" id="UP000250028">
    <property type="component" value="Unassembled WGS sequence"/>
</dbReference>
<dbReference type="Pfam" id="PF06182">
    <property type="entry name" value="ABC2_membrane_6"/>
    <property type="match status" value="1"/>
</dbReference>
<keyword evidence="1" id="KW-0472">Membrane</keyword>
<dbReference type="InterPro" id="IPR010390">
    <property type="entry name" value="ABC-2_transporter-like"/>
</dbReference>
<dbReference type="OrthoDB" id="62003at2"/>